<keyword evidence="3" id="KW-1185">Reference proteome</keyword>
<accession>A0A060M6W0</accession>
<feature type="transmembrane region" description="Helical" evidence="1">
    <location>
        <begin position="307"/>
        <end position="329"/>
    </location>
</feature>
<dbReference type="EMBL" id="CP003923">
    <property type="protein sequence ID" value="AIC95834.1"/>
    <property type="molecule type" value="Genomic_DNA"/>
</dbReference>
<dbReference type="PATRIC" id="fig|1246626.3.peg.3264"/>
<keyword evidence="1" id="KW-0472">Membrane</keyword>
<dbReference type="AlphaFoldDB" id="A0A060M6W0"/>
<keyword evidence="1" id="KW-0812">Transmembrane</keyword>
<dbReference type="InterPro" id="IPR004697">
    <property type="entry name" value="AbgT"/>
</dbReference>
<feature type="transmembrane region" description="Helical" evidence="1">
    <location>
        <begin position="448"/>
        <end position="465"/>
    </location>
</feature>
<feature type="transmembrane region" description="Helical" evidence="1">
    <location>
        <begin position="127"/>
        <end position="160"/>
    </location>
</feature>
<organism evidence="2 3">
    <name type="scientific">Shouchella lehensis G1</name>
    <dbReference type="NCBI Taxonomy" id="1246626"/>
    <lineage>
        <taxon>Bacteria</taxon>
        <taxon>Bacillati</taxon>
        <taxon>Bacillota</taxon>
        <taxon>Bacilli</taxon>
        <taxon>Bacillales</taxon>
        <taxon>Bacillaceae</taxon>
        <taxon>Shouchella</taxon>
    </lineage>
</organism>
<feature type="transmembrane region" description="Helical" evidence="1">
    <location>
        <begin position="388"/>
        <end position="409"/>
    </location>
</feature>
<dbReference type="KEGG" id="ble:BleG1_3287"/>
<feature type="transmembrane region" description="Helical" evidence="1">
    <location>
        <begin position="416"/>
        <end position="436"/>
    </location>
</feature>
<dbReference type="HOGENOM" id="CLU_040132_0_0_9"/>
<dbReference type="GO" id="GO:0015558">
    <property type="term" value="F:secondary active p-aminobenzoyl-glutamate transmembrane transporter activity"/>
    <property type="evidence" value="ECO:0007669"/>
    <property type="project" value="InterPro"/>
</dbReference>
<feature type="transmembrane region" description="Helical" evidence="1">
    <location>
        <begin position="88"/>
        <end position="107"/>
    </location>
</feature>
<feature type="transmembrane region" description="Helical" evidence="1">
    <location>
        <begin position="32"/>
        <end position="52"/>
    </location>
</feature>
<feature type="transmembrane region" description="Helical" evidence="1">
    <location>
        <begin position="167"/>
        <end position="187"/>
    </location>
</feature>
<evidence type="ECO:0000256" key="1">
    <source>
        <dbReference type="SAM" id="Phobius"/>
    </source>
</evidence>
<gene>
    <name evidence="2" type="ORF">BleG1_3287</name>
</gene>
<feature type="transmembrane region" description="Helical" evidence="1">
    <location>
        <begin position="268"/>
        <end position="287"/>
    </location>
</feature>
<dbReference type="Proteomes" id="UP000027142">
    <property type="component" value="Chromosome"/>
</dbReference>
<feature type="transmembrane region" description="Helical" evidence="1">
    <location>
        <begin position="350"/>
        <end position="368"/>
    </location>
</feature>
<protein>
    <submittedName>
        <fullName evidence="2">Aminobenzoyl-glutamate transport protein</fullName>
    </submittedName>
</protein>
<evidence type="ECO:0000313" key="2">
    <source>
        <dbReference type="EMBL" id="AIC95834.1"/>
    </source>
</evidence>
<proteinExistence type="predicted"/>
<dbReference type="GO" id="GO:1902604">
    <property type="term" value="P:p-aminobenzoyl-glutamate transmembrane transport"/>
    <property type="evidence" value="ECO:0007669"/>
    <property type="project" value="InterPro"/>
</dbReference>
<dbReference type="PANTHER" id="PTHR30282">
    <property type="entry name" value="P-AMINOBENZOYL GLUTAMATE TRANSPORTER"/>
    <property type="match status" value="1"/>
</dbReference>
<dbReference type="eggNOG" id="COG2978">
    <property type="taxonomic scope" value="Bacteria"/>
</dbReference>
<dbReference type="PANTHER" id="PTHR30282:SF0">
    <property type="entry name" value="P-AMINOBENZOYL-GLUTAMATE TRANSPORT PROTEIN"/>
    <property type="match status" value="1"/>
</dbReference>
<sequence>MAQQQKTGFFSRMFNRLLNRVEWLGNKLPHPITLFAILAVLVIIASAILSAFNISVEDPTQAGETLEVQNLLSAEGIQYLFTSMVDNFINFAPLGVVLATMIGIGVAERSGLIGAALRGIVTSVPKQLVTAALIFAGVLSSMAVDAGYVILPPLGALIFLSLGRHPLAGLAAAFAGVSAGFGANLFVTSLDPMLGALTIEAAATLDPEYAEGLNYLMNYYIMAVSVLLLTVVGTIVTEKIVEPRLGSFKGETDKKDQITYLSEVEKKGLIYAGLTIVGLIVLALLLVVPEWGPLRGEGDSPILNSPFMDSLVAILLFVFLIPGLVYGIVTKEIRNDKDAAQQMSDTMASMGMFIVLAFTAGQFVAYFAETNIGTVIGAFGAELLETLQIGGIPLLLGFMIVCAIINLFIGSASAKWAIMAPVFVPLMMEFGFSPALTQAAYRIADSTTNIITPTMTYFAMVIAFAQKYDKKIGIGTLISMMLPYTIFFSIAWTAMLIIWMLLGIDLGPGSPIYYE</sequence>
<reference evidence="2 3" key="1">
    <citation type="journal article" date="2014" name="Gene">
        <title>A comparative genomic analysis of the alkalitolerant soil bacterium Bacillus lehensis G1.</title>
        <authorList>
            <person name="Noor Y.M."/>
            <person name="Samsulrizal N.H."/>
            <person name="Jema'on N.A."/>
            <person name="Low K.O."/>
            <person name="Ramli A.N."/>
            <person name="Alias N.I."/>
            <person name="Damis S.I."/>
            <person name="Fuzi S.F."/>
            <person name="Isa M.N."/>
            <person name="Murad A.M."/>
            <person name="Raih M.F."/>
            <person name="Bakar F.D."/>
            <person name="Najimudin N."/>
            <person name="Mahadi N.M."/>
            <person name="Illias R.M."/>
        </authorList>
    </citation>
    <scope>NUCLEOTIDE SEQUENCE [LARGE SCALE GENOMIC DNA]</scope>
    <source>
        <strain evidence="2 3">G1</strain>
    </source>
</reference>
<name>A0A060M6W0_9BACI</name>
<dbReference type="Pfam" id="PF03806">
    <property type="entry name" value="ABG_transport"/>
    <property type="match status" value="1"/>
</dbReference>
<keyword evidence="1" id="KW-1133">Transmembrane helix</keyword>
<feature type="transmembrane region" description="Helical" evidence="1">
    <location>
        <begin position="477"/>
        <end position="502"/>
    </location>
</feature>
<evidence type="ECO:0000313" key="3">
    <source>
        <dbReference type="Proteomes" id="UP000027142"/>
    </source>
</evidence>
<feature type="transmembrane region" description="Helical" evidence="1">
    <location>
        <begin position="217"/>
        <end position="236"/>
    </location>
</feature>